<evidence type="ECO:0000256" key="1">
    <source>
        <dbReference type="SAM" id="MobiDB-lite"/>
    </source>
</evidence>
<reference evidence="2 3" key="1">
    <citation type="submission" date="2021-07" db="EMBL/GenBank/DDBJ databases">
        <title>Alteriqipengyuania abyssalis NZ-12B nov, sp.nov isolated from deep sea sponge in pacific ocean.</title>
        <authorList>
            <person name="Tareen S."/>
            <person name="Wink J."/>
        </authorList>
    </citation>
    <scope>NUCLEOTIDE SEQUENCE [LARGE SCALE GENOMIC DNA]</scope>
    <source>
        <strain evidence="2 3">NZ-12B</strain>
    </source>
</reference>
<dbReference type="Proteomes" id="UP000759298">
    <property type="component" value="Unassembled WGS sequence"/>
</dbReference>
<keyword evidence="3" id="KW-1185">Reference proteome</keyword>
<dbReference type="PANTHER" id="PTHR37953">
    <property type="entry name" value="UPF0127 PROTEIN MJ1496"/>
    <property type="match status" value="1"/>
</dbReference>
<evidence type="ECO:0000313" key="3">
    <source>
        <dbReference type="Proteomes" id="UP000759298"/>
    </source>
</evidence>
<dbReference type="PANTHER" id="PTHR37953:SF1">
    <property type="entry name" value="UPF0127 PROTEIN MJ1496"/>
    <property type="match status" value="1"/>
</dbReference>
<gene>
    <name evidence="2" type="ORF">KYN89_08885</name>
</gene>
<accession>A0ABS7PG38</accession>
<sequence>MLLMAACSPQTATDSQATGASAAAEQTVHPESGLEIVPVTISTDKGEHRFAAEVAATQEEQARGLMFRTQLGPDEAMIFPRQGDVASFWMKNTPLPLDIIFIGQDRKIINIAAETTPYSLNSVSALGPTSAVLEIPGGRAAELGIGPGDAVEW</sequence>
<dbReference type="InterPro" id="IPR003795">
    <property type="entry name" value="DUF192"/>
</dbReference>
<dbReference type="Gene3D" id="2.60.120.1140">
    <property type="entry name" value="Protein of unknown function DUF192"/>
    <property type="match status" value="1"/>
</dbReference>
<comment type="caution">
    <text evidence="2">The sequence shown here is derived from an EMBL/GenBank/DDBJ whole genome shotgun (WGS) entry which is preliminary data.</text>
</comment>
<proteinExistence type="predicted"/>
<dbReference type="InterPro" id="IPR038695">
    <property type="entry name" value="Saro_0823-like_sf"/>
</dbReference>
<feature type="compositionally biased region" description="Polar residues" evidence="1">
    <location>
        <begin position="8"/>
        <end position="19"/>
    </location>
</feature>
<dbReference type="EMBL" id="JAHWXP010000002">
    <property type="protein sequence ID" value="MBY8337165.1"/>
    <property type="molecule type" value="Genomic_DNA"/>
</dbReference>
<organism evidence="2 3">
    <name type="scientific">Alteriqipengyuania abyssalis</name>
    <dbReference type="NCBI Taxonomy" id="2860200"/>
    <lineage>
        <taxon>Bacteria</taxon>
        <taxon>Pseudomonadati</taxon>
        <taxon>Pseudomonadota</taxon>
        <taxon>Alphaproteobacteria</taxon>
        <taxon>Sphingomonadales</taxon>
        <taxon>Erythrobacteraceae</taxon>
        <taxon>Alteriqipengyuania</taxon>
    </lineage>
</organism>
<dbReference type="Pfam" id="PF02643">
    <property type="entry name" value="DUF192"/>
    <property type="match status" value="1"/>
</dbReference>
<protein>
    <submittedName>
        <fullName evidence="2">DUF192 domain-containing protein</fullName>
    </submittedName>
</protein>
<evidence type="ECO:0000313" key="2">
    <source>
        <dbReference type="EMBL" id="MBY8337165.1"/>
    </source>
</evidence>
<feature type="region of interest" description="Disordered" evidence="1">
    <location>
        <begin position="1"/>
        <end position="28"/>
    </location>
</feature>
<name>A0ABS7PG38_9SPHN</name>